<reference evidence="1 2" key="1">
    <citation type="journal article" date="2010" name="Science">
        <title>Genomic comparison of the ants Camponotus floridanus and Harpegnathos saltator.</title>
        <authorList>
            <person name="Bonasio R."/>
            <person name="Zhang G."/>
            <person name="Ye C."/>
            <person name="Mutti N.S."/>
            <person name="Fang X."/>
            <person name="Qin N."/>
            <person name="Donahue G."/>
            <person name="Yang P."/>
            <person name="Li Q."/>
            <person name="Li C."/>
            <person name="Zhang P."/>
            <person name="Huang Z."/>
            <person name="Berger S.L."/>
            <person name="Reinberg D."/>
            <person name="Wang J."/>
            <person name="Liebig J."/>
        </authorList>
    </citation>
    <scope>NUCLEOTIDE SEQUENCE [LARGE SCALE GENOMIC DNA]</scope>
    <source>
        <strain evidence="2">C129</strain>
    </source>
</reference>
<accession>E2APN1</accession>
<keyword evidence="2" id="KW-1185">Reference proteome</keyword>
<evidence type="ECO:0000313" key="2">
    <source>
        <dbReference type="Proteomes" id="UP000000311"/>
    </source>
</evidence>
<dbReference type="AlphaFoldDB" id="E2APN1"/>
<feature type="non-terminal residue" evidence="1">
    <location>
        <position position="1"/>
    </location>
</feature>
<feature type="non-terminal residue" evidence="1">
    <location>
        <position position="41"/>
    </location>
</feature>
<dbReference type="InParanoid" id="E2APN1"/>
<gene>
    <name evidence="1" type="ORF">EAG_16166</name>
</gene>
<dbReference type="Proteomes" id="UP000000311">
    <property type="component" value="Unassembled WGS sequence"/>
</dbReference>
<evidence type="ECO:0000313" key="1">
    <source>
        <dbReference type="EMBL" id="EFN64616.1"/>
    </source>
</evidence>
<organism evidence="2">
    <name type="scientific">Camponotus floridanus</name>
    <name type="common">Florida carpenter ant</name>
    <dbReference type="NCBI Taxonomy" id="104421"/>
    <lineage>
        <taxon>Eukaryota</taxon>
        <taxon>Metazoa</taxon>
        <taxon>Ecdysozoa</taxon>
        <taxon>Arthropoda</taxon>
        <taxon>Hexapoda</taxon>
        <taxon>Insecta</taxon>
        <taxon>Pterygota</taxon>
        <taxon>Neoptera</taxon>
        <taxon>Endopterygota</taxon>
        <taxon>Hymenoptera</taxon>
        <taxon>Apocrita</taxon>
        <taxon>Aculeata</taxon>
        <taxon>Formicoidea</taxon>
        <taxon>Formicidae</taxon>
        <taxon>Formicinae</taxon>
        <taxon>Camponotus</taxon>
    </lineage>
</organism>
<proteinExistence type="predicted"/>
<protein>
    <submittedName>
        <fullName evidence="1">Uncharacterized protein</fullName>
    </submittedName>
</protein>
<name>E2APN1_CAMFO</name>
<dbReference type="EMBL" id="GL441565">
    <property type="protein sequence ID" value="EFN64616.1"/>
    <property type="molecule type" value="Genomic_DNA"/>
</dbReference>
<sequence length="41" mass="4939">SIYIMDIIQDIGSIIFMCKKTIIRLLLKRFCQNRRFVFTIS</sequence>